<gene>
    <name evidence="3" type="ORF">QSP1433_LOCUS6121</name>
</gene>
<protein>
    <recommendedName>
        <fullName evidence="2">Alpha/beta hydrolase fold-3 domain-containing protein</fullName>
    </recommendedName>
</protein>
<dbReference type="InterPro" id="IPR013094">
    <property type="entry name" value="AB_hydrolase_3"/>
</dbReference>
<organism evidence="3">
    <name type="scientific">Mucochytrium quahogii</name>
    <dbReference type="NCBI Taxonomy" id="96639"/>
    <lineage>
        <taxon>Eukaryota</taxon>
        <taxon>Sar</taxon>
        <taxon>Stramenopiles</taxon>
        <taxon>Bigyra</taxon>
        <taxon>Labyrinthulomycetes</taxon>
        <taxon>Thraustochytrida</taxon>
        <taxon>Thraustochytriidae</taxon>
        <taxon>Mucochytrium</taxon>
    </lineage>
</organism>
<name>A0A7S2RQZ1_9STRA</name>
<dbReference type="InterPro" id="IPR050300">
    <property type="entry name" value="GDXG_lipolytic_enzyme"/>
</dbReference>
<dbReference type="GO" id="GO:0016787">
    <property type="term" value="F:hydrolase activity"/>
    <property type="evidence" value="ECO:0007669"/>
    <property type="project" value="UniProtKB-KW"/>
</dbReference>
<reference evidence="3" key="1">
    <citation type="submission" date="2021-01" db="EMBL/GenBank/DDBJ databases">
        <authorList>
            <person name="Corre E."/>
            <person name="Pelletier E."/>
            <person name="Niang G."/>
            <person name="Scheremetjew M."/>
            <person name="Finn R."/>
            <person name="Kale V."/>
            <person name="Holt S."/>
            <person name="Cochrane G."/>
            <person name="Meng A."/>
            <person name="Brown T."/>
            <person name="Cohen L."/>
        </authorList>
    </citation>
    <scope>NUCLEOTIDE SEQUENCE</scope>
    <source>
        <strain evidence="3">NY070348D</strain>
    </source>
</reference>
<feature type="domain" description="Alpha/beta hydrolase fold-3" evidence="2">
    <location>
        <begin position="129"/>
        <end position="337"/>
    </location>
</feature>
<dbReference type="InterPro" id="IPR029058">
    <property type="entry name" value="AB_hydrolase_fold"/>
</dbReference>
<dbReference type="PANTHER" id="PTHR48081">
    <property type="entry name" value="AB HYDROLASE SUPERFAMILY PROTEIN C4A8.06C"/>
    <property type="match status" value="1"/>
</dbReference>
<evidence type="ECO:0000256" key="1">
    <source>
        <dbReference type="ARBA" id="ARBA00022801"/>
    </source>
</evidence>
<evidence type="ECO:0000313" key="3">
    <source>
        <dbReference type="EMBL" id="CAD9678304.1"/>
    </source>
</evidence>
<proteinExistence type="predicted"/>
<dbReference type="SUPFAM" id="SSF53474">
    <property type="entry name" value="alpha/beta-Hydrolases"/>
    <property type="match status" value="1"/>
</dbReference>
<dbReference type="Pfam" id="PF07859">
    <property type="entry name" value="Abhydrolase_3"/>
    <property type="match status" value="1"/>
</dbReference>
<dbReference type="AlphaFoldDB" id="A0A7S2RQZ1"/>
<keyword evidence="1" id="KW-0378">Hydrolase</keyword>
<sequence length="363" mass="40656">MTAHCNGNAYKSLPKMEFGGVLDKELAKIEAQGPNILVQYLIESAPKYLNIDRNDSNKNDLHLRFAKEIRVVLGTFTDEMNTQPDYVEAMGKCNHSELHVKTHHCGEYDVKVLVHEPKVLAGTASRRSLIWAHGGGVCAGSAKGLQGFLSRLAVHCNLVVYNVEYRLSPEVKCPNNIKDFYSCLKYVYSNAQKLGLDATRISIGGESGGGYICFGTMVLLAQNQLSHIVKLAVPVCPMVDDYSFTTDPLSMTSEERDSYLTMRAMWEMIAVDMEKQKQDPLLFPAKAKDELLASMPNTAIFTNEFDMFITETFRVAQRLKRANRLVEFVSIPGTKHASCIHYPALRAASAEMDAYRMVFEKYL</sequence>
<dbReference type="Gene3D" id="3.40.50.1820">
    <property type="entry name" value="alpha/beta hydrolase"/>
    <property type="match status" value="1"/>
</dbReference>
<accession>A0A7S2RQZ1</accession>
<evidence type="ECO:0000259" key="2">
    <source>
        <dbReference type="Pfam" id="PF07859"/>
    </source>
</evidence>
<dbReference type="EMBL" id="HBHK01009799">
    <property type="protein sequence ID" value="CAD9678304.1"/>
    <property type="molecule type" value="Transcribed_RNA"/>
</dbReference>
<dbReference type="PANTHER" id="PTHR48081:SF8">
    <property type="entry name" value="ALPHA_BETA HYDROLASE FOLD-3 DOMAIN-CONTAINING PROTEIN-RELATED"/>
    <property type="match status" value="1"/>
</dbReference>